<keyword evidence="5 6" id="KW-0720">Serine protease</keyword>
<dbReference type="PANTHER" id="PTHR46844:SF1">
    <property type="entry name" value="SLR5058 PROTEIN"/>
    <property type="match status" value="1"/>
</dbReference>
<feature type="compositionally biased region" description="Low complexity" evidence="7">
    <location>
        <begin position="54"/>
        <end position="63"/>
    </location>
</feature>
<keyword evidence="2 6" id="KW-0645">Protease</keyword>
<dbReference type="SMART" id="SM00567">
    <property type="entry name" value="EZ_HEAT"/>
    <property type="match status" value="11"/>
</dbReference>
<protein>
    <recommendedName>
        <fullName evidence="6">Serine protease</fullName>
        <ecNumber evidence="6">3.4.21.-</ecNumber>
    </recommendedName>
</protein>
<keyword evidence="4 6" id="KW-0378">Hydrolase</keyword>
<dbReference type="SUPFAM" id="SSF52540">
    <property type="entry name" value="P-loop containing nucleoside triphosphate hydrolases"/>
    <property type="match status" value="1"/>
</dbReference>
<dbReference type="SUPFAM" id="SSF50494">
    <property type="entry name" value="Trypsin-like serine proteases"/>
    <property type="match status" value="1"/>
</dbReference>
<evidence type="ECO:0000313" key="9">
    <source>
        <dbReference type="EMBL" id="MBF5059045.1"/>
    </source>
</evidence>
<evidence type="ECO:0000259" key="8">
    <source>
        <dbReference type="PROSITE" id="PS50837"/>
    </source>
</evidence>
<dbReference type="SUPFAM" id="SSF48371">
    <property type="entry name" value="ARM repeat"/>
    <property type="match status" value="1"/>
</dbReference>
<evidence type="ECO:0000313" key="10">
    <source>
        <dbReference type="Proteomes" id="UP001194714"/>
    </source>
</evidence>
<name>A0ABS0AY31_9BACT</name>
<comment type="similarity">
    <text evidence="1 6">Belongs to the peptidase S1B family.</text>
</comment>
<dbReference type="InterPro" id="IPR011989">
    <property type="entry name" value="ARM-like"/>
</dbReference>
<reference evidence="9 10" key="1">
    <citation type="submission" date="2020-01" db="EMBL/GenBank/DDBJ databases">
        <title>Draft genome sequence of Cand. Neptunochlamydia vexilliferae K9.</title>
        <authorList>
            <person name="Schulz F."/>
            <person name="Koestlbacher S."/>
            <person name="Wascher F."/>
            <person name="Pizzetti I."/>
            <person name="Horn M."/>
        </authorList>
    </citation>
    <scope>NUCLEOTIDE SEQUENCE [LARGE SCALE GENOMIC DNA]</scope>
    <source>
        <strain evidence="9 10">K9</strain>
    </source>
</reference>
<keyword evidence="10" id="KW-1185">Reference proteome</keyword>
<dbReference type="RefSeq" id="WP_194847347.1">
    <property type="nucleotide sequence ID" value="NZ_JAAEJV010000009.1"/>
</dbReference>
<feature type="region of interest" description="Disordered" evidence="7">
    <location>
        <begin position="1"/>
        <end position="127"/>
    </location>
</feature>
<dbReference type="InterPro" id="IPR009003">
    <property type="entry name" value="Peptidase_S1_PA"/>
</dbReference>
<dbReference type="InterPro" id="IPR043504">
    <property type="entry name" value="Peptidase_S1_PA_chymotrypsin"/>
</dbReference>
<evidence type="ECO:0000256" key="7">
    <source>
        <dbReference type="SAM" id="MobiDB-lite"/>
    </source>
</evidence>
<sequence length="1789" mass="197862">MTLPISYQKTAKWDSDSSSDSSGFDDDSDHKFDNKADQSNASSYSAEEISKLWDSSSSGSSSDESQDSSKNTTNRWTSSSDSSDSDSSKSFLTQDTQDKANPPNSEDNEPFDNWSSSGSTDSSDSDEDQIAIQHTTAYSTDLTNFNQIIQEKMKGICLIIAPSPRGTGVLNRGTGVLIGSDLLITNHHVIPNERIAAKSQAVFFKYRKEKTVQFELTPELDLNPYERNNGFFVTSPRRGTIDNPQSVDKGHLDYTIVALKHTEALAKVYTHALSLFHSVKPSINDHISLIQHPDVLTTDRLVKGKLCFDVGSVTKVFDCEVRYNAKAAPGSSGGALINTQGDFIALHYQGKKAERLGVRTSMIRKDLSKKKKLGKVKSRTTVPLESILEAKLKECLKKSYKARQTLTVLNMQDDGDFEYHLPIEHAYTRLAMIKGKERDEQNQKLKNEKLSVAQDLRPITHEAIFNPKEEVLPNEIWKAKELKSKVKRIVAFGSAGSGKTTFCHHISYKWAQGKLWNEDFEFLFWMPLRNLEKYEHNDIYQILAKECGVDQEELIDLLKQKKVRKKSLLILDGYDELSVFKEGLFKQFKENFFNILLTSRPDRVMGFNQEAELEILGFNGEGIGKYINAYFKHCKKILSDQERTKRKENLKNELEKEPTLKSLASIPINLTLLCALFFDRKETFKLDHPATISSIYVEITDWLCKRFLVKYESNHRKKDVIDLSNPFDINEAKPIGLTLEALAWKATCEKDGSLYLSSRDIGKCLKKTTETLLKKMGIFRIQKREGHFIHLTFQEFFAAKHLARYYLEGCRQKAQNFVRKNKFNPRYRLMLSMTSGCLSLKENTNALKDFFEDLFAAPRDLARGYELVLFARCFEECNNPEKIIPQYKTLIQQATKYIRTAPLQEMNFQLLNRNIRLLHNPSIVTALLENLSENPKQKEATHLISRFAKEKMPIPNKIIATLSIAENFGWDHSQWNILSTLLNIAKEGQAGAKKALAGLIRIVSISSLDTDFWDVQSVAADSLGEIAKGRQAFAKEALNALIKVANNPSINHYIRRSAANALAKIDTKEALDALIKMINNSSLDRGVRNSATDAIEVVAKEWQTLPNEVLNALIKVANNPSFDRNDQSSTVKAKKGLPRKVLDALITILNNSSLYRDVRSSAANALGDAAKGGQAFAKKDLDALINMANNPSDSSIQKSATNVLEEVAKEGQAFAKEALGALINMVNNSSLDRNIRGSAANALGMVAKEGQTEAKEALGALINMVNNSSLDRNIRGSAANALGMVAKEGQTGTKEALDTLIKVAAIPATNKSNSLINNGLSESGLQKTFPQNTQGKLVKSVPGIAFKVANSPSIDQSIRRSAAKALGNAAKGGQVFAKKALDALINMANSPSDSSIQKSSTNALEEVAKEGQAFAKEALGALINMVNNSSLDRNIQESAANALGMVAKEGQTEAKEALDTLINIASSSSLDRNIQGSAIKALEEVAKKGQAEAKEALDTLINIANNSSLDRNIRGSAVKALEEVAKKGQAETKEALDTLIKVANSPSLDWDVTLDANSSSSDEYMLLDTNSSSSDEYMLFDTNNVRMCAAEALARIAKEGALPKETLDALINMANNPSLGRNIQRSAANALEEAARGRQAFSEEALEALINMTNNPSLDRNVRSSVADAIEAVARRPSFLKELLVTVEMCFCSYKADEKDIINSLGEIKSSMLAKEVAGAASFLDMLKLCYLTQRGLTISEEQITISDRQNKESFDIKKSYLNSINPQQILTSSYSSAFYKILGEFSAH</sequence>
<dbReference type="Pfam" id="PF13646">
    <property type="entry name" value="HEAT_2"/>
    <property type="match status" value="1"/>
</dbReference>
<evidence type="ECO:0000256" key="5">
    <source>
        <dbReference type="ARBA" id="ARBA00022825"/>
    </source>
</evidence>
<dbReference type="Pfam" id="PF13365">
    <property type="entry name" value="Trypsin_2"/>
    <property type="match status" value="1"/>
</dbReference>
<evidence type="ECO:0000256" key="1">
    <source>
        <dbReference type="ARBA" id="ARBA00008764"/>
    </source>
</evidence>
<dbReference type="EC" id="3.4.21.-" evidence="6"/>
<dbReference type="InterPro" id="IPR027417">
    <property type="entry name" value="P-loop_NTPase"/>
</dbReference>
<dbReference type="PANTHER" id="PTHR46844">
    <property type="entry name" value="SLR5058 PROTEIN"/>
    <property type="match status" value="1"/>
</dbReference>
<evidence type="ECO:0000256" key="2">
    <source>
        <dbReference type="ARBA" id="ARBA00022670"/>
    </source>
</evidence>
<dbReference type="Gene3D" id="1.25.10.10">
    <property type="entry name" value="Leucine-rich Repeat Variant"/>
    <property type="match status" value="4"/>
</dbReference>
<organism evidence="9 10">
    <name type="scientific">Candidatus Neptunichlamydia vexilliferae</name>
    <dbReference type="NCBI Taxonomy" id="1651774"/>
    <lineage>
        <taxon>Bacteria</taxon>
        <taxon>Pseudomonadati</taxon>
        <taxon>Chlamydiota</taxon>
        <taxon>Chlamydiia</taxon>
        <taxon>Parachlamydiales</taxon>
        <taxon>Simkaniaceae</taxon>
        <taxon>Candidatus Neptunichlamydia</taxon>
    </lineage>
</organism>
<evidence type="ECO:0000256" key="4">
    <source>
        <dbReference type="ARBA" id="ARBA00022801"/>
    </source>
</evidence>
<keyword evidence="3" id="KW-0732">Signal</keyword>
<proteinExistence type="inferred from homology"/>
<gene>
    <name evidence="9" type="ORF">NEPTK9_000550</name>
</gene>
<dbReference type="EMBL" id="JAAEJV010000009">
    <property type="protein sequence ID" value="MBF5059045.1"/>
    <property type="molecule type" value="Genomic_DNA"/>
</dbReference>
<dbReference type="PRINTS" id="PR00839">
    <property type="entry name" value="V8PROTEASE"/>
</dbReference>
<dbReference type="Gene3D" id="3.40.50.300">
    <property type="entry name" value="P-loop containing nucleotide triphosphate hydrolases"/>
    <property type="match status" value="1"/>
</dbReference>
<evidence type="ECO:0000256" key="6">
    <source>
        <dbReference type="RuleBase" id="RU004296"/>
    </source>
</evidence>
<dbReference type="Gene3D" id="2.40.10.10">
    <property type="entry name" value="Trypsin-like serine proteases"/>
    <property type="match status" value="2"/>
</dbReference>
<dbReference type="Pfam" id="PF05729">
    <property type="entry name" value="NACHT"/>
    <property type="match status" value="1"/>
</dbReference>
<feature type="domain" description="NACHT" evidence="8">
    <location>
        <begin position="487"/>
        <end position="578"/>
    </location>
</feature>
<comment type="caution">
    <text evidence="9">The sequence shown here is derived from an EMBL/GenBank/DDBJ whole genome shotgun (WGS) entry which is preliminary data.</text>
</comment>
<dbReference type="InterPro" id="IPR008256">
    <property type="entry name" value="Peptidase_S1B"/>
</dbReference>
<dbReference type="PROSITE" id="PS50837">
    <property type="entry name" value="NACHT"/>
    <property type="match status" value="1"/>
</dbReference>
<evidence type="ECO:0000256" key="3">
    <source>
        <dbReference type="ARBA" id="ARBA00022729"/>
    </source>
</evidence>
<dbReference type="Proteomes" id="UP001194714">
    <property type="component" value="Unassembled WGS sequence"/>
</dbReference>
<dbReference type="InterPro" id="IPR016024">
    <property type="entry name" value="ARM-type_fold"/>
</dbReference>
<dbReference type="InterPro" id="IPR007111">
    <property type="entry name" value="NACHT_NTPase"/>
</dbReference>
<dbReference type="InterPro" id="IPR004155">
    <property type="entry name" value="PBS_lyase_HEAT"/>
</dbReference>
<accession>A0ABS0AY31</accession>